<dbReference type="GeneID" id="113520913"/>
<reference evidence="9" key="1">
    <citation type="submission" date="2025-08" db="UniProtKB">
        <authorList>
            <consortium name="RefSeq"/>
        </authorList>
    </citation>
    <scope>IDENTIFICATION</scope>
    <source>
        <tissue evidence="9">Whole larvae</tissue>
    </source>
</reference>
<keyword evidence="4" id="KW-0862">Zinc</keyword>
<protein>
    <submittedName>
        <fullName evidence="9">Zinc finger protein 569-like</fullName>
    </submittedName>
</protein>
<evidence type="ECO:0000256" key="1">
    <source>
        <dbReference type="ARBA" id="ARBA00022723"/>
    </source>
</evidence>
<evidence type="ECO:0000313" key="8">
    <source>
        <dbReference type="Proteomes" id="UP001652740"/>
    </source>
</evidence>
<dbReference type="RefSeq" id="XP_026762138.2">
    <property type="nucleotide sequence ID" value="XM_026906337.3"/>
</dbReference>
<sequence length="404" mass="47913">MSVTQRSENSKLELHNGVKIKDEIIDENEVGKSKSNEIAIQNVKIEAVKVEIDDNGVPVQDEKEIYKTNKTIKMETDKCEHLQQNDMMGEALNKNIDVTLNHRTDVAKTNKICFLQIKQEKEEYVFEEFHYQSNAFQISDLLNTNANFKAEVKDEPEEVGNDDVNNSNSDDSTDEDSSVEDIESEYFAKLYKCRRCEFESTHREYKQHVMECEAIKQYKMSHQKKIYKCNQCNFEGVHKKYKQHIQKCKAAKYKRNRSGKLYQCVRCEFEGNSKEYKVHMEEHSEFKRRHINIMDYDKFRCTRCCKDYSQLKKYLMHLYKEHAIEKLTCPECNKRYINYTVLIIHLKSHIKQTFIPVRVINKDITSGQKYRCRKCKNVVGLDFNFFLHWESHLDIFGEGSQLMK</sequence>
<feature type="region of interest" description="Disordered" evidence="6">
    <location>
        <begin position="153"/>
        <end position="180"/>
    </location>
</feature>
<feature type="domain" description="C2H2-type" evidence="7">
    <location>
        <begin position="327"/>
        <end position="354"/>
    </location>
</feature>
<dbReference type="PROSITE" id="PS00028">
    <property type="entry name" value="ZINC_FINGER_C2H2_1"/>
    <property type="match status" value="2"/>
</dbReference>
<dbReference type="PANTHER" id="PTHR24379:SF121">
    <property type="entry name" value="C2H2-TYPE DOMAIN-CONTAINING PROTEIN"/>
    <property type="match status" value="1"/>
</dbReference>
<keyword evidence="8" id="KW-1185">Reference proteome</keyword>
<name>A0A6J1WZZ7_GALME</name>
<dbReference type="SMART" id="SM00355">
    <property type="entry name" value="ZnF_C2H2"/>
    <property type="match status" value="5"/>
</dbReference>
<dbReference type="InParanoid" id="A0A6J1WZZ7"/>
<evidence type="ECO:0000256" key="3">
    <source>
        <dbReference type="ARBA" id="ARBA00022771"/>
    </source>
</evidence>
<accession>A0A6J1WZZ7</accession>
<dbReference type="PROSITE" id="PS50157">
    <property type="entry name" value="ZINC_FINGER_C2H2_2"/>
    <property type="match status" value="2"/>
</dbReference>
<gene>
    <name evidence="9" type="primary">LOC113520913</name>
</gene>
<dbReference type="GO" id="GO:0008270">
    <property type="term" value="F:zinc ion binding"/>
    <property type="evidence" value="ECO:0007669"/>
    <property type="project" value="UniProtKB-KW"/>
</dbReference>
<evidence type="ECO:0000259" key="7">
    <source>
        <dbReference type="PROSITE" id="PS50157"/>
    </source>
</evidence>
<dbReference type="SUPFAM" id="SSF57667">
    <property type="entry name" value="beta-beta-alpha zinc fingers"/>
    <property type="match status" value="1"/>
</dbReference>
<organism evidence="8 9">
    <name type="scientific">Galleria mellonella</name>
    <name type="common">Greater wax moth</name>
    <dbReference type="NCBI Taxonomy" id="7137"/>
    <lineage>
        <taxon>Eukaryota</taxon>
        <taxon>Metazoa</taxon>
        <taxon>Ecdysozoa</taxon>
        <taxon>Arthropoda</taxon>
        <taxon>Hexapoda</taxon>
        <taxon>Insecta</taxon>
        <taxon>Pterygota</taxon>
        <taxon>Neoptera</taxon>
        <taxon>Endopterygota</taxon>
        <taxon>Lepidoptera</taxon>
        <taxon>Glossata</taxon>
        <taxon>Ditrysia</taxon>
        <taxon>Pyraloidea</taxon>
        <taxon>Pyralidae</taxon>
        <taxon>Galleriinae</taxon>
        <taxon>Galleria</taxon>
    </lineage>
</organism>
<dbReference type="AlphaFoldDB" id="A0A6J1WZZ7"/>
<keyword evidence="1" id="KW-0479">Metal-binding</keyword>
<evidence type="ECO:0000256" key="4">
    <source>
        <dbReference type="ARBA" id="ARBA00022833"/>
    </source>
</evidence>
<keyword evidence="2" id="KW-0677">Repeat</keyword>
<evidence type="ECO:0000256" key="2">
    <source>
        <dbReference type="ARBA" id="ARBA00022737"/>
    </source>
</evidence>
<keyword evidence="3 5" id="KW-0863">Zinc-finger</keyword>
<feature type="domain" description="C2H2-type" evidence="7">
    <location>
        <begin position="299"/>
        <end position="327"/>
    </location>
</feature>
<dbReference type="InterPro" id="IPR036236">
    <property type="entry name" value="Znf_C2H2_sf"/>
</dbReference>
<evidence type="ECO:0000313" key="9">
    <source>
        <dbReference type="RefSeq" id="XP_026762138.2"/>
    </source>
</evidence>
<dbReference type="Proteomes" id="UP001652740">
    <property type="component" value="Unplaced"/>
</dbReference>
<evidence type="ECO:0000256" key="5">
    <source>
        <dbReference type="PROSITE-ProRule" id="PRU00042"/>
    </source>
</evidence>
<dbReference type="PANTHER" id="PTHR24379">
    <property type="entry name" value="KRAB AND ZINC FINGER DOMAIN-CONTAINING"/>
    <property type="match status" value="1"/>
</dbReference>
<evidence type="ECO:0000256" key="6">
    <source>
        <dbReference type="SAM" id="MobiDB-lite"/>
    </source>
</evidence>
<dbReference type="InterPro" id="IPR013087">
    <property type="entry name" value="Znf_C2H2_type"/>
</dbReference>
<feature type="compositionally biased region" description="Acidic residues" evidence="6">
    <location>
        <begin position="171"/>
        <end position="180"/>
    </location>
</feature>
<dbReference type="KEGG" id="gmw:113520913"/>
<proteinExistence type="predicted"/>